<organism evidence="5">
    <name type="scientific">Henneguya salminicola</name>
    <name type="common">Myxosporean</name>
    <dbReference type="NCBI Taxonomy" id="69463"/>
    <lineage>
        <taxon>Eukaryota</taxon>
        <taxon>Metazoa</taxon>
        <taxon>Cnidaria</taxon>
        <taxon>Myxozoa</taxon>
        <taxon>Myxosporea</taxon>
        <taxon>Bivalvulida</taxon>
        <taxon>Platysporina</taxon>
        <taxon>Myxobolidae</taxon>
        <taxon>Henneguya</taxon>
    </lineage>
</organism>
<dbReference type="GO" id="GO:0006457">
    <property type="term" value="P:protein folding"/>
    <property type="evidence" value="ECO:0007669"/>
    <property type="project" value="TreeGrafter"/>
</dbReference>
<feature type="compositionally biased region" description="Acidic residues" evidence="2">
    <location>
        <begin position="477"/>
        <end position="495"/>
    </location>
</feature>
<dbReference type="GO" id="GO:0034976">
    <property type="term" value="P:response to endoplasmic reticulum stress"/>
    <property type="evidence" value="ECO:0007669"/>
    <property type="project" value="TreeGrafter"/>
</dbReference>
<name>A0A6G3MEC3_HENSL</name>
<dbReference type="OrthoDB" id="72053at2759"/>
<dbReference type="AlphaFoldDB" id="A0A6G3MEC3"/>
<dbReference type="PROSITE" id="PS00194">
    <property type="entry name" value="THIOREDOXIN_1"/>
    <property type="match status" value="2"/>
</dbReference>
<reference evidence="5" key="1">
    <citation type="submission" date="2018-11" db="EMBL/GenBank/DDBJ databases">
        <title>Henneguya salminicola genome and transcriptome.</title>
        <authorList>
            <person name="Yahalomi D."/>
            <person name="Atkinson S.D."/>
            <person name="Neuhof M."/>
            <person name="Chang E.S."/>
            <person name="Philippe H."/>
            <person name="Cartwright P."/>
            <person name="Bartholomew J.L."/>
            <person name="Huchon D."/>
        </authorList>
    </citation>
    <scope>NUCLEOTIDE SEQUENCE</scope>
    <source>
        <strain evidence="5">Hz1</strain>
        <tissue evidence="5">Whole</tissue>
    </source>
</reference>
<dbReference type="EMBL" id="GHBP01000599">
    <property type="protein sequence ID" value="NDJ92388.1"/>
    <property type="molecule type" value="Transcribed_RNA"/>
</dbReference>
<dbReference type="SUPFAM" id="SSF52833">
    <property type="entry name" value="Thioredoxin-like"/>
    <property type="match status" value="4"/>
</dbReference>
<protein>
    <submittedName>
        <fullName evidence="5">Protein disulfide-isomerase 2 (Trinotate prediction)</fullName>
    </submittedName>
</protein>
<dbReference type="Gene3D" id="3.40.30.10">
    <property type="entry name" value="Glutaredoxin"/>
    <property type="match status" value="3"/>
</dbReference>
<dbReference type="GO" id="GO:0005783">
    <property type="term" value="C:endoplasmic reticulum"/>
    <property type="evidence" value="ECO:0007669"/>
    <property type="project" value="TreeGrafter"/>
</dbReference>
<dbReference type="PANTHER" id="PTHR18929">
    <property type="entry name" value="PROTEIN DISULFIDE ISOMERASE"/>
    <property type="match status" value="1"/>
</dbReference>
<feature type="chain" id="PRO_5026308578" evidence="3">
    <location>
        <begin position="24"/>
        <end position="495"/>
    </location>
</feature>
<dbReference type="CDD" id="cd02961">
    <property type="entry name" value="PDI_a_family"/>
    <property type="match status" value="1"/>
</dbReference>
<proteinExistence type="inferred from homology"/>
<dbReference type="GO" id="GO:0003756">
    <property type="term" value="F:protein disulfide isomerase activity"/>
    <property type="evidence" value="ECO:0007669"/>
    <property type="project" value="TreeGrafter"/>
</dbReference>
<dbReference type="PROSITE" id="PS51352">
    <property type="entry name" value="THIOREDOXIN_2"/>
    <property type="match status" value="2"/>
</dbReference>
<dbReference type="Pfam" id="PF00085">
    <property type="entry name" value="Thioredoxin"/>
    <property type="match status" value="2"/>
</dbReference>
<evidence type="ECO:0000256" key="2">
    <source>
        <dbReference type="SAM" id="MobiDB-lite"/>
    </source>
</evidence>
<comment type="similarity">
    <text evidence="1">Belongs to the protein disulfide isomerase family.</text>
</comment>
<keyword evidence="3" id="KW-0732">Signal</keyword>
<dbReference type="InterPro" id="IPR036249">
    <property type="entry name" value="Thioredoxin-like_sf"/>
</dbReference>
<dbReference type="Pfam" id="PF13848">
    <property type="entry name" value="Thioredoxin_6"/>
    <property type="match status" value="1"/>
</dbReference>
<feature type="region of interest" description="Disordered" evidence="2">
    <location>
        <begin position="467"/>
        <end position="495"/>
    </location>
</feature>
<evidence type="ECO:0000256" key="1">
    <source>
        <dbReference type="ARBA" id="ARBA00006347"/>
    </source>
</evidence>
<dbReference type="InterPro" id="IPR013766">
    <property type="entry name" value="Thioredoxin_domain"/>
</dbReference>
<feature type="domain" description="Thioredoxin" evidence="4">
    <location>
        <begin position="327"/>
        <end position="468"/>
    </location>
</feature>
<feature type="domain" description="Thioredoxin" evidence="4">
    <location>
        <begin position="5"/>
        <end position="134"/>
    </location>
</feature>
<accession>A0A6G3MEC3</accession>
<evidence type="ECO:0000256" key="3">
    <source>
        <dbReference type="SAM" id="SignalP"/>
    </source>
</evidence>
<evidence type="ECO:0000313" key="5">
    <source>
        <dbReference type="EMBL" id="NDJ92388.1"/>
    </source>
</evidence>
<dbReference type="InterPro" id="IPR017937">
    <property type="entry name" value="Thioredoxin_CS"/>
</dbReference>
<sequence length="495" mass="55819">MMRIMQASILLTFFTLILTDSEAEVAHINEISSSNIEERLANHHTTLLLFYSPGCGHCTRLMPEYDIVCKDIGETLPEAVQCARIDCTANKDVCSTHQIQGYPTIKALRENFSCEYTGPRSRKDIYNWVKSVYHGVDDLTDPIKVAESIKENQFVIVAFMEAEHVHRKLIQSATCRKSSANFITISDPEIAKELKIETINTFNLFKNGVFEKVLSNVIDENSLVREIFFSVNPLVPEYTQETSDSVFSNEIMHYLAYIYDTPDSLAATKDALESYAASQVGKVRVFSVNSNEANNQNVITYFNIAKFPSLVFYNDGTSFFYHYDKSDVSIDTLESFVQGCIDGSISRYVKKQPVSEDWDSKSVKILVVDNLGEVFVKYPAGGLILVYAPWCGHCKAIMPTWDQIGDLVASTYPEMFVGKVDHTENDISDFNVSGYPTIFVCKSLTEKYAYTGERSLEGLTKLVETFASGEPLPTTEEKEEPDTQLDDDEDFHEDL</sequence>
<feature type="signal peptide" evidence="3">
    <location>
        <begin position="1"/>
        <end position="23"/>
    </location>
</feature>
<evidence type="ECO:0000259" key="4">
    <source>
        <dbReference type="PROSITE" id="PS51352"/>
    </source>
</evidence>
<keyword evidence="5" id="KW-0413">Isomerase</keyword>
<dbReference type="PANTHER" id="PTHR18929:SF240">
    <property type="entry name" value="PROTEIN DISULFIDE-ISOMERASE"/>
    <property type="match status" value="1"/>
</dbReference>